<dbReference type="CDD" id="cd01347">
    <property type="entry name" value="ligand_gated_channel"/>
    <property type="match status" value="1"/>
</dbReference>
<keyword evidence="8" id="KW-0406">Ion transport</keyword>
<evidence type="ECO:0000256" key="9">
    <source>
        <dbReference type="ARBA" id="ARBA00023077"/>
    </source>
</evidence>
<name>A0ABV7SRW2_9SPHN</name>
<evidence type="ECO:0000313" key="19">
    <source>
        <dbReference type="Proteomes" id="UP001595713"/>
    </source>
</evidence>
<feature type="short sequence motif" description="TonB C-terminal box" evidence="13">
    <location>
        <begin position="770"/>
        <end position="787"/>
    </location>
</feature>
<feature type="domain" description="TonB-dependent receptor-like beta-barrel" evidence="16">
    <location>
        <begin position="239"/>
        <end position="729"/>
    </location>
</feature>
<evidence type="ECO:0000256" key="10">
    <source>
        <dbReference type="ARBA" id="ARBA00023136"/>
    </source>
</evidence>
<feature type="signal peptide" evidence="15">
    <location>
        <begin position="1"/>
        <end position="27"/>
    </location>
</feature>
<dbReference type="PANTHER" id="PTHR32552:SF81">
    <property type="entry name" value="TONB-DEPENDENT OUTER MEMBRANE RECEPTOR"/>
    <property type="match status" value="1"/>
</dbReference>
<reference evidence="19" key="1">
    <citation type="journal article" date="2019" name="Int. J. Syst. Evol. Microbiol.">
        <title>The Global Catalogue of Microorganisms (GCM) 10K type strain sequencing project: providing services to taxonomists for standard genome sequencing and annotation.</title>
        <authorList>
            <consortium name="The Broad Institute Genomics Platform"/>
            <consortium name="The Broad Institute Genome Sequencing Center for Infectious Disease"/>
            <person name="Wu L."/>
            <person name="Ma J."/>
        </authorList>
    </citation>
    <scope>NUCLEOTIDE SEQUENCE [LARGE SCALE GENOMIC DNA]</scope>
    <source>
        <strain evidence="19">KCTC 42739</strain>
    </source>
</reference>
<evidence type="ECO:0000256" key="1">
    <source>
        <dbReference type="ARBA" id="ARBA00004571"/>
    </source>
</evidence>
<keyword evidence="2 12" id="KW-0813">Transport</keyword>
<keyword evidence="3 12" id="KW-1134">Transmembrane beta strand</keyword>
<dbReference type="Pfam" id="PF07715">
    <property type="entry name" value="Plug"/>
    <property type="match status" value="1"/>
</dbReference>
<comment type="similarity">
    <text evidence="12 14">Belongs to the TonB-dependent receptor family.</text>
</comment>
<evidence type="ECO:0000256" key="7">
    <source>
        <dbReference type="ARBA" id="ARBA00023004"/>
    </source>
</evidence>
<dbReference type="InterPro" id="IPR012910">
    <property type="entry name" value="Plug_dom"/>
</dbReference>
<accession>A0ABV7SRW2</accession>
<dbReference type="InterPro" id="IPR036942">
    <property type="entry name" value="Beta-barrel_TonB_sf"/>
</dbReference>
<dbReference type="Pfam" id="PF00593">
    <property type="entry name" value="TonB_dep_Rec_b-barrel"/>
    <property type="match status" value="1"/>
</dbReference>
<organism evidence="18 19">
    <name type="scientific">Sphingomonas hylomeconis</name>
    <dbReference type="NCBI Taxonomy" id="1395958"/>
    <lineage>
        <taxon>Bacteria</taxon>
        <taxon>Pseudomonadati</taxon>
        <taxon>Pseudomonadota</taxon>
        <taxon>Alphaproteobacteria</taxon>
        <taxon>Sphingomonadales</taxon>
        <taxon>Sphingomonadaceae</taxon>
        <taxon>Sphingomonas</taxon>
    </lineage>
</organism>
<evidence type="ECO:0000313" key="18">
    <source>
        <dbReference type="EMBL" id="MFC3578719.1"/>
    </source>
</evidence>
<comment type="subcellular location">
    <subcellularLocation>
        <location evidence="1 12">Cell outer membrane</location>
        <topology evidence="1 12">Multi-pass membrane protein</topology>
    </subcellularLocation>
</comment>
<protein>
    <submittedName>
        <fullName evidence="18">TonB-dependent receptor</fullName>
    </submittedName>
</protein>
<comment type="caution">
    <text evidence="18">The sequence shown here is derived from an EMBL/GenBank/DDBJ whole genome shotgun (WGS) entry which is preliminary data.</text>
</comment>
<keyword evidence="4" id="KW-0410">Iron transport</keyword>
<sequence length="787" mass="83976">MSRHSSARVLLNAGVALLALVALPAFAQDTSDSQANALQEAAAMLDDAATDGDIVVTARRREERLIDVPVAITAFSGAQLEAAGAIDVTDIANVTPNVTLEVSRGTNSTLSAFIRGVGQQDPVAGFEAGVGIYLDDVYLNRPQAAVLDIYDVERIEVLRGPQGTLYGRNTIGGAVKYVTRRIGDDPTLNVRASYGSYNQADGVISASTPIGNSGFKIGAAVARLSRGGFGDNLTTGQENYNKDLWGARGTLQYEPSGSAFFRLSGDYTKDNSNTRGGHRLIPALNSTAFPVLGDVYDSRGALIAPKQEVEAYGGSLFAEVKPADWLTFRSITGYRKDDSSTPIDFDALPVVDVDVPAFYNNKQFSQEVQLLVDTGPFNMLAGLYYLDAEATTVFDVRLPGTVTALTFGNVRTDTVAIFGDATYDITPALSVSVGGRYTWDTRRSQVQRNVYLGSSPFFGGTSAPIARQTDFRGTADFAKFTPRASISFKPAQDHLLYASYAKGFKGGGFDPRGVGTAAPDLNGNGVTGAGGDRADIYDFLSFDPETVESYEIGYKASMFDRRLTLALAGFHSKYSDVQVPGSVGQTVGGIQTFVGITTNAGRARINGLEAEANLTVLRGADGQRLSLAGTVGYLDAKYTRFIDARGIDVASRRKFQNTPDLTASGTVAFTQPMGEGSLDLSSTLSYRSDSQQFELRTPGLDQPGYALLDANIVYNINDRFSIGVHGKNLTDKQYIVSGYNFLAQNPDTGDFLRTPAGALIPTLGGAGVLTAYYGNPRQVFATLTAKF</sequence>
<evidence type="ECO:0000256" key="14">
    <source>
        <dbReference type="RuleBase" id="RU003357"/>
    </source>
</evidence>
<evidence type="ECO:0000256" key="3">
    <source>
        <dbReference type="ARBA" id="ARBA00022452"/>
    </source>
</evidence>
<dbReference type="PROSITE" id="PS01156">
    <property type="entry name" value="TONB_DEPENDENT_REC_2"/>
    <property type="match status" value="1"/>
</dbReference>
<keyword evidence="9 14" id="KW-0798">TonB box</keyword>
<evidence type="ECO:0000256" key="12">
    <source>
        <dbReference type="PROSITE-ProRule" id="PRU01360"/>
    </source>
</evidence>
<keyword evidence="6 15" id="KW-0732">Signal</keyword>
<feature type="domain" description="TonB-dependent receptor plug" evidence="17">
    <location>
        <begin position="65"/>
        <end position="174"/>
    </location>
</feature>
<keyword evidence="18" id="KW-0675">Receptor</keyword>
<keyword evidence="19" id="KW-1185">Reference proteome</keyword>
<evidence type="ECO:0000259" key="16">
    <source>
        <dbReference type="Pfam" id="PF00593"/>
    </source>
</evidence>
<dbReference type="InterPro" id="IPR010917">
    <property type="entry name" value="TonB_rcpt_CS"/>
</dbReference>
<feature type="chain" id="PRO_5047145586" evidence="15">
    <location>
        <begin position="28"/>
        <end position="787"/>
    </location>
</feature>
<dbReference type="EMBL" id="JBHRXP010000001">
    <property type="protein sequence ID" value="MFC3578719.1"/>
    <property type="molecule type" value="Genomic_DNA"/>
</dbReference>
<proteinExistence type="inferred from homology"/>
<evidence type="ECO:0000256" key="8">
    <source>
        <dbReference type="ARBA" id="ARBA00023065"/>
    </source>
</evidence>
<evidence type="ECO:0000256" key="13">
    <source>
        <dbReference type="PROSITE-ProRule" id="PRU10144"/>
    </source>
</evidence>
<keyword evidence="11 12" id="KW-0998">Cell outer membrane</keyword>
<evidence type="ECO:0000256" key="11">
    <source>
        <dbReference type="ARBA" id="ARBA00023237"/>
    </source>
</evidence>
<keyword evidence="5 12" id="KW-0812">Transmembrane</keyword>
<dbReference type="SUPFAM" id="SSF56935">
    <property type="entry name" value="Porins"/>
    <property type="match status" value="1"/>
</dbReference>
<dbReference type="PANTHER" id="PTHR32552">
    <property type="entry name" value="FERRICHROME IRON RECEPTOR-RELATED"/>
    <property type="match status" value="1"/>
</dbReference>
<gene>
    <name evidence="18" type="ORF">ACFONA_00960</name>
</gene>
<evidence type="ECO:0000256" key="15">
    <source>
        <dbReference type="SAM" id="SignalP"/>
    </source>
</evidence>
<dbReference type="InterPro" id="IPR039426">
    <property type="entry name" value="TonB-dep_rcpt-like"/>
</dbReference>
<evidence type="ECO:0000259" key="17">
    <source>
        <dbReference type="Pfam" id="PF07715"/>
    </source>
</evidence>
<evidence type="ECO:0000256" key="4">
    <source>
        <dbReference type="ARBA" id="ARBA00022496"/>
    </source>
</evidence>
<keyword evidence="10 12" id="KW-0472">Membrane</keyword>
<dbReference type="Gene3D" id="2.40.170.20">
    <property type="entry name" value="TonB-dependent receptor, beta-barrel domain"/>
    <property type="match status" value="1"/>
</dbReference>
<evidence type="ECO:0000256" key="6">
    <source>
        <dbReference type="ARBA" id="ARBA00022729"/>
    </source>
</evidence>
<dbReference type="RefSeq" id="WP_380815588.1">
    <property type="nucleotide sequence ID" value="NZ_JANQBK010000004.1"/>
</dbReference>
<dbReference type="Proteomes" id="UP001595713">
    <property type="component" value="Unassembled WGS sequence"/>
</dbReference>
<keyword evidence="7" id="KW-0408">Iron</keyword>
<evidence type="ECO:0000256" key="5">
    <source>
        <dbReference type="ARBA" id="ARBA00022692"/>
    </source>
</evidence>
<dbReference type="PROSITE" id="PS52016">
    <property type="entry name" value="TONB_DEPENDENT_REC_3"/>
    <property type="match status" value="1"/>
</dbReference>
<dbReference type="InterPro" id="IPR000531">
    <property type="entry name" value="Beta-barrel_TonB"/>
</dbReference>
<evidence type="ECO:0000256" key="2">
    <source>
        <dbReference type="ARBA" id="ARBA00022448"/>
    </source>
</evidence>